<dbReference type="Gene3D" id="3.40.50.2000">
    <property type="entry name" value="Glycogen Phosphorylase B"/>
    <property type="match status" value="2"/>
</dbReference>
<feature type="domain" description="Glycosyltransferase subfamily 4-like N-terminal" evidence="2">
    <location>
        <begin position="23"/>
        <end position="150"/>
    </location>
</feature>
<evidence type="ECO:0000259" key="2">
    <source>
        <dbReference type="Pfam" id="PF13439"/>
    </source>
</evidence>
<dbReference type="AlphaFoldDB" id="A0A3S1A8C5"/>
<dbReference type="Proteomes" id="UP000276103">
    <property type="component" value="Unassembled WGS sequence"/>
</dbReference>
<dbReference type="InterPro" id="IPR028098">
    <property type="entry name" value="Glyco_trans_4-like_N"/>
</dbReference>
<organism evidence="3 4">
    <name type="scientific">Trichormus variabilis SAG 1403-4b</name>
    <dbReference type="NCBI Taxonomy" id="447716"/>
    <lineage>
        <taxon>Bacteria</taxon>
        <taxon>Bacillati</taxon>
        <taxon>Cyanobacteriota</taxon>
        <taxon>Cyanophyceae</taxon>
        <taxon>Nostocales</taxon>
        <taxon>Nostocaceae</taxon>
        <taxon>Trichormus</taxon>
    </lineage>
</organism>
<keyword evidence="4" id="KW-1185">Reference proteome</keyword>
<name>A0A3S1A8C5_ANAVA</name>
<dbReference type="GO" id="GO:0009103">
    <property type="term" value="P:lipopolysaccharide biosynthetic process"/>
    <property type="evidence" value="ECO:0007669"/>
    <property type="project" value="TreeGrafter"/>
</dbReference>
<evidence type="ECO:0000313" key="3">
    <source>
        <dbReference type="EMBL" id="RUS95429.1"/>
    </source>
</evidence>
<dbReference type="CDD" id="cd03801">
    <property type="entry name" value="GT4_PimA-like"/>
    <property type="match status" value="1"/>
</dbReference>
<gene>
    <name evidence="3" type="ORF">DSM107003_31320</name>
</gene>
<proteinExistence type="predicted"/>
<dbReference type="GO" id="GO:0016757">
    <property type="term" value="F:glycosyltransferase activity"/>
    <property type="evidence" value="ECO:0007669"/>
    <property type="project" value="TreeGrafter"/>
</dbReference>
<accession>A0A3S1A8C5</accession>
<reference evidence="3 4" key="1">
    <citation type="journal article" date="2019" name="Genome Biol. Evol.">
        <title>Day and night: Metabolic profiles and evolutionary relationships of six axenic non-marine cyanobacteria.</title>
        <authorList>
            <person name="Will S.E."/>
            <person name="Henke P."/>
            <person name="Boedeker C."/>
            <person name="Huang S."/>
            <person name="Brinkmann H."/>
            <person name="Rohde M."/>
            <person name="Jarek M."/>
            <person name="Friedl T."/>
            <person name="Seufert S."/>
            <person name="Schumacher M."/>
            <person name="Overmann J."/>
            <person name="Neumann-Schaal M."/>
            <person name="Petersen J."/>
        </authorList>
    </citation>
    <scope>NUCLEOTIDE SEQUENCE [LARGE SCALE GENOMIC DNA]</scope>
    <source>
        <strain evidence="3 4">SAG 1403-4b</strain>
    </source>
</reference>
<dbReference type="Pfam" id="PF13439">
    <property type="entry name" value="Glyco_transf_4"/>
    <property type="match status" value="1"/>
</dbReference>
<dbReference type="Pfam" id="PF13692">
    <property type="entry name" value="Glyco_trans_1_4"/>
    <property type="match status" value="1"/>
</dbReference>
<dbReference type="SUPFAM" id="SSF53756">
    <property type="entry name" value="UDP-Glycosyltransferase/glycogen phosphorylase"/>
    <property type="match status" value="1"/>
</dbReference>
<keyword evidence="1" id="KW-0808">Transferase</keyword>
<sequence length="350" mass="38954">MGHQVDYIFGEYWQLGASVIPRRFTVPLQIPGLIYSLAQKGKHYDIVEIHEPLAAPYCFNRKINQNLPPVVLFSHGLEKRHQLAELAYRQQKFLPVSLSLRFLRITVLQAMYGLQNCDHVICLNSEDTAYLQQIGVDKNRITQADNGVESQFLLAGEVLAQASLSRSGILFLGSWVLRKGTLDLVPAISQVMQRHPSLQFTIAGCGFDADTVLADFAEDIRFRIQVIPKISSNEELIDIYRQHSILVLPSYFEGQPLTIFEAAAMGLAIVTTNICGMADFIENGVNGLKVPVGDVESLTQSLDHLVSNPALAQCLGNVARQKVQVYSWKRAAEKIAKAYQQAIDDASKKN</sequence>
<dbReference type="EMBL" id="RSCM01000010">
    <property type="protein sequence ID" value="RUS95429.1"/>
    <property type="molecule type" value="Genomic_DNA"/>
</dbReference>
<dbReference type="PANTHER" id="PTHR46401">
    <property type="entry name" value="GLYCOSYLTRANSFERASE WBBK-RELATED"/>
    <property type="match status" value="1"/>
</dbReference>
<protein>
    <recommendedName>
        <fullName evidence="2">Glycosyltransferase subfamily 4-like N-terminal domain-containing protein</fullName>
    </recommendedName>
</protein>
<comment type="caution">
    <text evidence="3">The sequence shown here is derived from an EMBL/GenBank/DDBJ whole genome shotgun (WGS) entry which is preliminary data.</text>
</comment>
<evidence type="ECO:0000256" key="1">
    <source>
        <dbReference type="ARBA" id="ARBA00022679"/>
    </source>
</evidence>
<dbReference type="PANTHER" id="PTHR46401:SF2">
    <property type="entry name" value="GLYCOSYLTRANSFERASE WBBK-RELATED"/>
    <property type="match status" value="1"/>
</dbReference>
<evidence type="ECO:0000313" key="4">
    <source>
        <dbReference type="Proteomes" id="UP000276103"/>
    </source>
</evidence>